<accession>A0AAV5WZL8</accession>
<gene>
    <name evidence="1" type="ORF">PFISCL1PPCAC_27367</name>
</gene>
<keyword evidence="2" id="KW-1185">Reference proteome</keyword>
<organism evidence="1 2">
    <name type="scientific">Pristionchus fissidentatus</name>
    <dbReference type="NCBI Taxonomy" id="1538716"/>
    <lineage>
        <taxon>Eukaryota</taxon>
        <taxon>Metazoa</taxon>
        <taxon>Ecdysozoa</taxon>
        <taxon>Nematoda</taxon>
        <taxon>Chromadorea</taxon>
        <taxon>Rhabditida</taxon>
        <taxon>Rhabditina</taxon>
        <taxon>Diplogasteromorpha</taxon>
        <taxon>Diplogasteroidea</taxon>
        <taxon>Neodiplogasteridae</taxon>
        <taxon>Pristionchus</taxon>
    </lineage>
</organism>
<sequence>ENGRNARENGVIGRGLNGETVLECGIGHATCTHIELVYLSNNSGSASPISKREKTRGGLACNRPGYERTCERRWSSVRSEKEEIRTGHNGRSRDEIEFIWSDISKSRD</sequence>
<protein>
    <recommendedName>
        <fullName evidence="3">Ribosomal protein</fullName>
    </recommendedName>
</protein>
<proteinExistence type="predicted"/>
<reference evidence="1" key="1">
    <citation type="submission" date="2023-10" db="EMBL/GenBank/DDBJ databases">
        <title>Genome assembly of Pristionchus species.</title>
        <authorList>
            <person name="Yoshida K."/>
            <person name="Sommer R.J."/>
        </authorList>
    </citation>
    <scope>NUCLEOTIDE SEQUENCE</scope>
    <source>
        <strain evidence="1">RS5133</strain>
    </source>
</reference>
<feature type="non-terminal residue" evidence="1">
    <location>
        <position position="1"/>
    </location>
</feature>
<evidence type="ECO:0000313" key="1">
    <source>
        <dbReference type="EMBL" id="GMT36070.1"/>
    </source>
</evidence>
<evidence type="ECO:0008006" key="3">
    <source>
        <dbReference type="Google" id="ProtNLM"/>
    </source>
</evidence>
<dbReference type="EMBL" id="BTSY01000007">
    <property type="protein sequence ID" value="GMT36070.1"/>
    <property type="molecule type" value="Genomic_DNA"/>
</dbReference>
<dbReference type="Proteomes" id="UP001432322">
    <property type="component" value="Unassembled WGS sequence"/>
</dbReference>
<dbReference type="AlphaFoldDB" id="A0AAV5WZL8"/>
<feature type="non-terminal residue" evidence="1">
    <location>
        <position position="108"/>
    </location>
</feature>
<evidence type="ECO:0000313" key="2">
    <source>
        <dbReference type="Proteomes" id="UP001432322"/>
    </source>
</evidence>
<name>A0AAV5WZL8_9BILA</name>
<comment type="caution">
    <text evidence="1">The sequence shown here is derived from an EMBL/GenBank/DDBJ whole genome shotgun (WGS) entry which is preliminary data.</text>
</comment>